<evidence type="ECO:0000256" key="2">
    <source>
        <dbReference type="ARBA" id="ARBA00007362"/>
    </source>
</evidence>
<dbReference type="EMBL" id="BOMI01000066">
    <property type="protein sequence ID" value="GID74920.1"/>
    <property type="molecule type" value="Genomic_DNA"/>
</dbReference>
<dbReference type="PANTHER" id="PTHR42920">
    <property type="entry name" value="OS03G0707200 PROTEIN-RELATED"/>
    <property type="match status" value="1"/>
</dbReference>
<dbReference type="RefSeq" id="WP_203764151.1">
    <property type="nucleotide sequence ID" value="NZ_BAAABO010000036.1"/>
</dbReference>
<keyword evidence="10" id="KW-1185">Reference proteome</keyword>
<dbReference type="SUPFAM" id="SSF103481">
    <property type="entry name" value="Multidrug resistance efflux transporter EmrE"/>
    <property type="match status" value="2"/>
</dbReference>
<feature type="transmembrane region" description="Helical" evidence="7">
    <location>
        <begin position="89"/>
        <end position="108"/>
    </location>
</feature>
<dbReference type="InterPro" id="IPR000620">
    <property type="entry name" value="EamA_dom"/>
</dbReference>
<evidence type="ECO:0000256" key="5">
    <source>
        <dbReference type="ARBA" id="ARBA00022989"/>
    </source>
</evidence>
<dbReference type="Pfam" id="PF00892">
    <property type="entry name" value="EamA"/>
    <property type="match status" value="1"/>
</dbReference>
<evidence type="ECO:0000256" key="1">
    <source>
        <dbReference type="ARBA" id="ARBA00004651"/>
    </source>
</evidence>
<dbReference type="Proteomes" id="UP000609879">
    <property type="component" value="Unassembled WGS sequence"/>
</dbReference>
<sequence>MRREPPAPLLVLTAIASVQVGSSIAHGLFDDLGANGVTLLRLALAAIILAAVARPRVRSWSRSAWLAAALLGVVMAGMNLIFYQSIRTVPLGIAVTVEFLGPLLLALVQTRRLIDLLWALMAAAGVALLGLDGGGTAPLGGLLLAFLAGLFWAGYIVCSARLGSLVPGTGGLAVSLSVAALIALPFGAGGAAGVVEHPSLLIAATAVAVLSSVLSYGLEIHALRKIPTRVFGILMSLEPAAAAVAGLIILGQRLGGAEIVALVLVTFASAGVTLARREKAQKEVVLAEGSGDTRRT</sequence>
<comment type="similarity">
    <text evidence="2">Belongs to the EamA transporter family.</text>
</comment>
<feature type="transmembrane region" description="Helical" evidence="7">
    <location>
        <begin position="230"/>
        <end position="250"/>
    </location>
</feature>
<evidence type="ECO:0000256" key="4">
    <source>
        <dbReference type="ARBA" id="ARBA00022692"/>
    </source>
</evidence>
<dbReference type="InterPro" id="IPR051258">
    <property type="entry name" value="Diverse_Substrate_Transporter"/>
</dbReference>
<feature type="transmembrane region" description="Helical" evidence="7">
    <location>
        <begin position="165"/>
        <end position="188"/>
    </location>
</feature>
<feature type="transmembrane region" description="Helical" evidence="7">
    <location>
        <begin position="64"/>
        <end position="83"/>
    </location>
</feature>
<gene>
    <name evidence="9" type="ORF">Ade02nite_35610</name>
</gene>
<evidence type="ECO:0000256" key="6">
    <source>
        <dbReference type="ARBA" id="ARBA00023136"/>
    </source>
</evidence>
<keyword evidence="4 7" id="KW-0812">Transmembrane</keyword>
<comment type="caution">
    <text evidence="9">The sequence shown here is derived from an EMBL/GenBank/DDBJ whole genome shotgun (WGS) entry which is preliminary data.</text>
</comment>
<feature type="transmembrane region" description="Helical" evidence="7">
    <location>
        <begin position="137"/>
        <end position="158"/>
    </location>
</feature>
<feature type="transmembrane region" description="Helical" evidence="7">
    <location>
        <begin position="32"/>
        <end position="52"/>
    </location>
</feature>
<protein>
    <submittedName>
        <fullName evidence="9">Threonine transporter RhtB</fullName>
    </submittedName>
</protein>
<evidence type="ECO:0000259" key="8">
    <source>
        <dbReference type="Pfam" id="PF00892"/>
    </source>
</evidence>
<feature type="domain" description="EamA" evidence="8">
    <location>
        <begin position="141"/>
        <end position="272"/>
    </location>
</feature>
<name>A0ABQ3Y4L5_9ACTN</name>
<dbReference type="InterPro" id="IPR037185">
    <property type="entry name" value="EmrE-like"/>
</dbReference>
<keyword evidence="3" id="KW-1003">Cell membrane</keyword>
<dbReference type="PANTHER" id="PTHR42920:SF5">
    <property type="entry name" value="EAMA DOMAIN-CONTAINING PROTEIN"/>
    <property type="match status" value="1"/>
</dbReference>
<keyword evidence="5 7" id="KW-1133">Transmembrane helix</keyword>
<reference evidence="9 10" key="1">
    <citation type="submission" date="2021-01" db="EMBL/GenBank/DDBJ databases">
        <title>Whole genome shotgun sequence of Actinoplanes deccanensis NBRC 13994.</title>
        <authorList>
            <person name="Komaki H."/>
            <person name="Tamura T."/>
        </authorList>
    </citation>
    <scope>NUCLEOTIDE SEQUENCE [LARGE SCALE GENOMIC DNA]</scope>
    <source>
        <strain evidence="9 10">NBRC 13994</strain>
    </source>
</reference>
<feature type="transmembrane region" description="Helical" evidence="7">
    <location>
        <begin position="256"/>
        <end position="275"/>
    </location>
</feature>
<evidence type="ECO:0000313" key="10">
    <source>
        <dbReference type="Proteomes" id="UP000609879"/>
    </source>
</evidence>
<comment type="subcellular location">
    <subcellularLocation>
        <location evidence="1">Cell membrane</location>
        <topology evidence="1">Multi-pass membrane protein</topology>
    </subcellularLocation>
</comment>
<keyword evidence="6 7" id="KW-0472">Membrane</keyword>
<feature type="transmembrane region" description="Helical" evidence="7">
    <location>
        <begin position="200"/>
        <end position="218"/>
    </location>
</feature>
<feature type="transmembrane region" description="Helical" evidence="7">
    <location>
        <begin position="113"/>
        <end position="131"/>
    </location>
</feature>
<evidence type="ECO:0000256" key="3">
    <source>
        <dbReference type="ARBA" id="ARBA00022475"/>
    </source>
</evidence>
<evidence type="ECO:0000313" key="9">
    <source>
        <dbReference type="EMBL" id="GID74920.1"/>
    </source>
</evidence>
<organism evidence="9 10">
    <name type="scientific">Paractinoplanes deccanensis</name>
    <dbReference type="NCBI Taxonomy" id="113561"/>
    <lineage>
        <taxon>Bacteria</taxon>
        <taxon>Bacillati</taxon>
        <taxon>Actinomycetota</taxon>
        <taxon>Actinomycetes</taxon>
        <taxon>Micromonosporales</taxon>
        <taxon>Micromonosporaceae</taxon>
        <taxon>Paractinoplanes</taxon>
    </lineage>
</organism>
<accession>A0ABQ3Y4L5</accession>
<proteinExistence type="inferred from homology"/>
<evidence type="ECO:0000256" key="7">
    <source>
        <dbReference type="SAM" id="Phobius"/>
    </source>
</evidence>